<dbReference type="Proteomes" id="UP000800094">
    <property type="component" value="Unassembled WGS sequence"/>
</dbReference>
<dbReference type="RefSeq" id="XP_033685570.1">
    <property type="nucleotide sequence ID" value="XM_033826685.1"/>
</dbReference>
<proteinExistence type="predicted"/>
<evidence type="ECO:0008006" key="4">
    <source>
        <dbReference type="Google" id="ProtNLM"/>
    </source>
</evidence>
<name>A0A6A6IJL0_9PLEO</name>
<keyword evidence="3" id="KW-1185">Reference proteome</keyword>
<evidence type="ECO:0000313" key="2">
    <source>
        <dbReference type="EMBL" id="KAF2250566.1"/>
    </source>
</evidence>
<dbReference type="Gene3D" id="2.60.40.640">
    <property type="match status" value="1"/>
</dbReference>
<gene>
    <name evidence="2" type="ORF">BU26DRAFT_503228</name>
</gene>
<evidence type="ECO:0000313" key="3">
    <source>
        <dbReference type="Proteomes" id="UP000800094"/>
    </source>
</evidence>
<dbReference type="InterPro" id="IPR014752">
    <property type="entry name" value="Arrestin-like_C"/>
</dbReference>
<evidence type="ECO:0000256" key="1">
    <source>
        <dbReference type="SAM" id="MobiDB-lite"/>
    </source>
</evidence>
<reference evidence="2" key="1">
    <citation type="journal article" date="2020" name="Stud. Mycol.">
        <title>101 Dothideomycetes genomes: a test case for predicting lifestyles and emergence of pathogens.</title>
        <authorList>
            <person name="Haridas S."/>
            <person name="Albert R."/>
            <person name="Binder M."/>
            <person name="Bloem J."/>
            <person name="Labutti K."/>
            <person name="Salamov A."/>
            <person name="Andreopoulos B."/>
            <person name="Baker S."/>
            <person name="Barry K."/>
            <person name="Bills G."/>
            <person name="Bluhm B."/>
            <person name="Cannon C."/>
            <person name="Castanera R."/>
            <person name="Culley D."/>
            <person name="Daum C."/>
            <person name="Ezra D."/>
            <person name="Gonzalez J."/>
            <person name="Henrissat B."/>
            <person name="Kuo A."/>
            <person name="Liang C."/>
            <person name="Lipzen A."/>
            <person name="Lutzoni F."/>
            <person name="Magnuson J."/>
            <person name="Mondo S."/>
            <person name="Nolan M."/>
            <person name="Ohm R."/>
            <person name="Pangilinan J."/>
            <person name="Park H.-J."/>
            <person name="Ramirez L."/>
            <person name="Alfaro M."/>
            <person name="Sun H."/>
            <person name="Tritt A."/>
            <person name="Yoshinaga Y."/>
            <person name="Zwiers L.-H."/>
            <person name="Turgeon B."/>
            <person name="Goodwin S."/>
            <person name="Spatafora J."/>
            <person name="Crous P."/>
            <person name="Grigoriev I."/>
        </authorList>
    </citation>
    <scope>NUCLEOTIDE SEQUENCE</scope>
    <source>
        <strain evidence="2">CBS 122368</strain>
    </source>
</reference>
<dbReference type="EMBL" id="ML987193">
    <property type="protein sequence ID" value="KAF2250566.1"/>
    <property type="molecule type" value="Genomic_DNA"/>
</dbReference>
<protein>
    <recommendedName>
        <fullName evidence="4">Arrestin-like N-terminal domain-containing protein</fullName>
    </recommendedName>
</protein>
<feature type="region of interest" description="Disordered" evidence="1">
    <location>
        <begin position="386"/>
        <end position="405"/>
    </location>
</feature>
<accession>A0A6A6IJL0</accession>
<dbReference type="OrthoDB" id="3789699at2759"/>
<sequence length="531" mass="57525">MAISVKEQKLLSTFPRPPSSASAVSPPRASAQASDSVYRASDFGFIQVGLCPEDDNRSLYDDPIAETHSNASQAPIPVSLPSSHTAELQLVLDNPSRAYSPGESITGYILGWTPSSNTHIHLILEGRATTYIRGDKTEHKNHAPLLYQILHFKPETHNAIPRFCITIPERSTSGFDETLNSLSSDHPTHTPFWTHTWPAQEPYESSAAHPLPPSMTLPLRTSTTLTSLASGRASISYSLIAVRSTPSPSPSPSPNTLIPNATHAFPIHLTTLRLPPPRLQSLTSPSNTTTTRHNLSVQTAALTKERRLSLREQLRDAFNPSAPSFYFAAQIRSPKLATPGSDLHLPITLSVLPPPLGKLYNFAVPDICIASLDARVKSFTGLRVLHPSPNPSPNPSPISNHALGAQAKSHSHTFKSTALRSTTLPSSRTFIPIDGDFSSQSITLTLTLPATMLPSFATYNIWRSYRLECEVRFAVAGKEVAAHTQSDLNIVARGAGSVETRGGMVRDGMERVDDAESLEVARKVVGMVGVM</sequence>
<organism evidence="2 3">
    <name type="scientific">Trematosphaeria pertusa</name>
    <dbReference type="NCBI Taxonomy" id="390896"/>
    <lineage>
        <taxon>Eukaryota</taxon>
        <taxon>Fungi</taxon>
        <taxon>Dikarya</taxon>
        <taxon>Ascomycota</taxon>
        <taxon>Pezizomycotina</taxon>
        <taxon>Dothideomycetes</taxon>
        <taxon>Pleosporomycetidae</taxon>
        <taxon>Pleosporales</taxon>
        <taxon>Massarineae</taxon>
        <taxon>Trematosphaeriaceae</taxon>
        <taxon>Trematosphaeria</taxon>
    </lineage>
</organism>
<dbReference type="AlphaFoldDB" id="A0A6A6IJL0"/>
<dbReference type="GeneID" id="54580015"/>